<dbReference type="InterPro" id="IPR000299">
    <property type="entry name" value="FERM_domain"/>
</dbReference>
<dbReference type="InterPro" id="IPR036034">
    <property type="entry name" value="PDZ_sf"/>
</dbReference>
<evidence type="ECO:0000256" key="2">
    <source>
        <dbReference type="SAM" id="MobiDB-lite"/>
    </source>
</evidence>
<protein>
    <submittedName>
        <fullName evidence="6">Uncharacterized protein</fullName>
    </submittedName>
</protein>
<dbReference type="SUPFAM" id="SSF50729">
    <property type="entry name" value="PH domain-like"/>
    <property type="match status" value="1"/>
</dbReference>
<dbReference type="InterPro" id="IPR014352">
    <property type="entry name" value="FERM/acyl-CoA-bd_prot_sf"/>
</dbReference>
<dbReference type="PROSITE" id="PS50057">
    <property type="entry name" value="FERM_3"/>
    <property type="match status" value="1"/>
</dbReference>
<dbReference type="EMBL" id="JARO02003063">
    <property type="protein sequence ID" value="KPP71270.1"/>
    <property type="molecule type" value="Genomic_DNA"/>
</dbReference>
<dbReference type="SMART" id="SM00750">
    <property type="entry name" value="KIND"/>
    <property type="match status" value="1"/>
</dbReference>
<dbReference type="InterPro" id="IPR001478">
    <property type="entry name" value="PDZ"/>
</dbReference>
<dbReference type="Gene3D" id="2.30.42.10">
    <property type="match status" value="3"/>
</dbReference>
<feature type="domain" description="PDZ" evidence="4">
    <location>
        <begin position="999"/>
        <end position="1086"/>
    </location>
</feature>
<dbReference type="PRINTS" id="PR00661">
    <property type="entry name" value="ERMFAMILY"/>
</dbReference>
<dbReference type="SMART" id="SM00228">
    <property type="entry name" value="PDZ"/>
    <property type="match status" value="3"/>
</dbReference>
<dbReference type="Pfam" id="PF09380">
    <property type="entry name" value="FERM_C"/>
    <property type="match status" value="1"/>
</dbReference>
<dbReference type="InterPro" id="IPR029071">
    <property type="entry name" value="Ubiquitin-like_domsf"/>
</dbReference>
<proteinExistence type="predicted"/>
<dbReference type="Pfam" id="PF09379">
    <property type="entry name" value="FERM_N"/>
    <property type="match status" value="1"/>
</dbReference>
<feature type="compositionally biased region" description="Basic and acidic residues" evidence="2">
    <location>
        <begin position="657"/>
        <end position="674"/>
    </location>
</feature>
<dbReference type="Pfam" id="PF00373">
    <property type="entry name" value="FERM_M"/>
    <property type="match status" value="1"/>
</dbReference>
<dbReference type="InterPro" id="IPR000798">
    <property type="entry name" value="Ez/rad/moesin-like"/>
</dbReference>
<dbReference type="PRINTS" id="PR00935">
    <property type="entry name" value="BAND41"/>
</dbReference>
<dbReference type="Pfam" id="PF00595">
    <property type="entry name" value="PDZ"/>
    <property type="match status" value="3"/>
</dbReference>
<dbReference type="AlphaFoldDB" id="A0A0P7VDG1"/>
<dbReference type="PROSITE" id="PS50106">
    <property type="entry name" value="PDZ"/>
    <property type="match status" value="3"/>
</dbReference>
<dbReference type="InterPro" id="IPR019749">
    <property type="entry name" value="Band_41_domain"/>
</dbReference>
<dbReference type="Gene3D" id="1.10.510.10">
    <property type="entry name" value="Transferase(Phosphotransferase) domain 1"/>
    <property type="match status" value="1"/>
</dbReference>
<dbReference type="InterPro" id="IPR052074">
    <property type="entry name" value="NonRcpt_TyrProt_Phosphatase"/>
</dbReference>
<reference evidence="6 7" key="1">
    <citation type="submission" date="2015-08" db="EMBL/GenBank/DDBJ databases">
        <title>The genome of the Asian arowana (Scleropages formosus).</title>
        <authorList>
            <person name="Tan M.H."/>
            <person name="Gan H.M."/>
            <person name="Croft L.J."/>
            <person name="Austin C.M."/>
        </authorList>
    </citation>
    <scope>NUCLEOTIDE SEQUENCE [LARGE SCALE GENOMIC DNA]</scope>
    <source>
        <strain evidence="6">Aro1</strain>
    </source>
</reference>
<organism evidence="6 7">
    <name type="scientific">Scleropages formosus</name>
    <name type="common">Asian bonytongue</name>
    <name type="synonym">Osteoglossum formosum</name>
    <dbReference type="NCBI Taxonomy" id="113540"/>
    <lineage>
        <taxon>Eukaryota</taxon>
        <taxon>Metazoa</taxon>
        <taxon>Chordata</taxon>
        <taxon>Craniata</taxon>
        <taxon>Vertebrata</taxon>
        <taxon>Euteleostomi</taxon>
        <taxon>Actinopterygii</taxon>
        <taxon>Neopterygii</taxon>
        <taxon>Teleostei</taxon>
        <taxon>Osteoglossocephala</taxon>
        <taxon>Osteoglossomorpha</taxon>
        <taxon>Osteoglossiformes</taxon>
        <taxon>Osteoglossidae</taxon>
        <taxon>Scleropages</taxon>
    </lineage>
</organism>
<evidence type="ECO:0000259" key="3">
    <source>
        <dbReference type="PROSITE" id="PS50057"/>
    </source>
</evidence>
<evidence type="ECO:0000259" key="4">
    <source>
        <dbReference type="PROSITE" id="PS50106"/>
    </source>
</evidence>
<feature type="region of interest" description="Disordered" evidence="2">
    <location>
        <begin position="208"/>
        <end position="229"/>
    </location>
</feature>
<evidence type="ECO:0000259" key="5">
    <source>
        <dbReference type="PROSITE" id="PS51377"/>
    </source>
</evidence>
<dbReference type="InterPro" id="IPR018980">
    <property type="entry name" value="FERM_PH-like_C"/>
</dbReference>
<dbReference type="Gene3D" id="1.20.80.10">
    <property type="match status" value="1"/>
</dbReference>
<keyword evidence="1" id="KW-0677">Repeat</keyword>
<dbReference type="InterPro" id="IPR011993">
    <property type="entry name" value="PH-like_dom_sf"/>
</dbReference>
<dbReference type="SUPFAM" id="SSF54236">
    <property type="entry name" value="Ubiquitin-like"/>
    <property type="match status" value="1"/>
</dbReference>
<dbReference type="Gene3D" id="2.30.29.30">
    <property type="entry name" value="Pleckstrin-homology domain (PH domain)/Phosphotyrosine-binding domain (PTB)"/>
    <property type="match status" value="1"/>
</dbReference>
<evidence type="ECO:0000313" key="6">
    <source>
        <dbReference type="EMBL" id="KPP71270.1"/>
    </source>
</evidence>
<dbReference type="Proteomes" id="UP000034805">
    <property type="component" value="Unassembled WGS sequence"/>
</dbReference>
<feature type="domain" description="FERM" evidence="3">
    <location>
        <begin position="293"/>
        <end position="588"/>
    </location>
</feature>
<dbReference type="InterPro" id="IPR019748">
    <property type="entry name" value="FERM_central"/>
</dbReference>
<feature type="domain" description="KIND" evidence="5">
    <location>
        <begin position="5"/>
        <end position="184"/>
    </location>
</feature>
<evidence type="ECO:0000256" key="1">
    <source>
        <dbReference type="ARBA" id="ARBA00022737"/>
    </source>
</evidence>
<dbReference type="SMART" id="SM01196">
    <property type="entry name" value="FERM_C"/>
    <property type="match status" value="1"/>
</dbReference>
<dbReference type="STRING" id="113540.ENSSFOP00015046372"/>
<feature type="compositionally biased region" description="Polar residues" evidence="2">
    <location>
        <begin position="645"/>
        <end position="656"/>
    </location>
</feature>
<dbReference type="SUPFAM" id="SSF47031">
    <property type="entry name" value="Second domain of FERM"/>
    <property type="match status" value="1"/>
</dbReference>
<dbReference type="Gene3D" id="3.10.20.90">
    <property type="entry name" value="Phosphatidylinositol 3-kinase Catalytic Subunit, Chain A, domain 1"/>
    <property type="match status" value="1"/>
</dbReference>
<dbReference type="CDD" id="cd14473">
    <property type="entry name" value="FERM_B-lobe"/>
    <property type="match status" value="1"/>
</dbReference>
<dbReference type="InterPro" id="IPR035963">
    <property type="entry name" value="FERM_2"/>
</dbReference>
<sequence length="1140" mass="126968">MSTFVTLAEVLEARGAPLDEDEVWSLLLGTVESLLDTSCKGAVNMCSLISPGSLLLSASGGLAFRSCAWSEEMCSFTAPEVLQGRAITTRLAVEKVLIYSLGMTLYWSVDYQLPQNEPVQLSGHLNSLLLSMCEDAALRRADLLRVREMCEHHHKAALLFPPSRVISQLVEEVLHDAVNHVSLLKDTSHLNHRSQAIRDRLHADRRTPLSGCSDANSGSGESSGLSTDTETKQECLVSHYIETMNTAVEPKAYTYLSLAMNLGPEFIRILGEPQITLEMPTSIVKGKACATQRDLSVIMPSGLSILVKCDIKSRVGDVFDLVVAHTSLIEHFYFGLAFMENNEFFFLENEAKISRIAPDCWKKAASTGFVLYLRIKFFVEDITFILHKLTQHQYYLQLRKDLVEDRLYCNEETALLLAALALQAEFGDYANEVCEKNYYEPEHYISRSLIEKMALLCLRGELARLHASQSKLLPEEAEMEFLRVVQQLPDYGVLLHHVTQGKRPARGEVMLGICSKGIIIYEVKNSSPTATHRFLWEETNSITSSRRKFIIKANDGGKRHTFLTESTKTAKYLLFLCSVQHKFHKEMSSRHQSHSLIFEENILQFATECRARCSHLQQLSCSETALSGTQAKISSGDCTTKSCEELSAQTDPLPTDQSDHHEQNVKGDQCETKQQEQLQTWRPESQENLRRLFAEPRPRDLLTTMAEREVICVSLKKDPKLGLGIVIIGEDNVGELDLGIFIASVVPDGPVDKDGRIRPGGRLISLNKTSLEGVPFRVVADIMQSSPEEVELIVSQARQGPWPQSIMGSLLERNFDSQAAVMGKYQTSVEELDEILSMMMTPKARSRLQVPMVQILDAQFDTPYPQARCSRSSSVVSFRSEEILFVKLRKTNGSLGISIAAGQRDGIFISSIIPGGAADQDGHLQIGDRLVEVDCVRLQGVTYQQAVKTLMSTGEVVNLVLARESPAWSQMSSPEVLLRNRGSSLTKDYSFVSDDNTLEVTLRKNHSGLGFSFLISELDATEGGSTAVRVKRLFPGQPAERCRLIREGDIILAINGEPLKGQSYQRVLDLIRSSPAKVRLSICRPSPSRLRDKETGSGKAPNNCLVVRAPRSMMTVEYHDILPFVEAACLCQCCGFEPQY</sequence>
<feature type="compositionally biased region" description="Polar residues" evidence="2">
    <location>
        <begin position="213"/>
        <end position="228"/>
    </location>
</feature>
<gene>
    <name evidence="6" type="ORF">Z043_109837</name>
</gene>
<evidence type="ECO:0000313" key="7">
    <source>
        <dbReference type="Proteomes" id="UP000034805"/>
    </source>
</evidence>
<dbReference type="SMART" id="SM00295">
    <property type="entry name" value="B41"/>
    <property type="match status" value="1"/>
</dbReference>
<dbReference type="GO" id="GO:0008092">
    <property type="term" value="F:cytoskeletal protein binding"/>
    <property type="evidence" value="ECO:0007669"/>
    <property type="project" value="InterPro"/>
</dbReference>
<feature type="domain" description="PDZ" evidence="4">
    <location>
        <begin position="885"/>
        <end position="965"/>
    </location>
</feature>
<dbReference type="SUPFAM" id="SSF50156">
    <property type="entry name" value="PDZ domain-like"/>
    <property type="match status" value="3"/>
</dbReference>
<dbReference type="PANTHER" id="PTHR46900">
    <property type="entry name" value="TYROSINE-PROTEIN PHOSPHATASE NON-RECEPTOR TYPE 13"/>
    <property type="match status" value="1"/>
</dbReference>
<dbReference type="InterPro" id="IPR018979">
    <property type="entry name" value="FERM_N"/>
</dbReference>
<name>A0A0P7VDG1_SCLFO</name>
<dbReference type="PROSITE" id="PS51377">
    <property type="entry name" value="KIND"/>
    <property type="match status" value="1"/>
</dbReference>
<feature type="domain" description="PDZ" evidence="4">
    <location>
        <begin position="712"/>
        <end position="798"/>
    </location>
</feature>
<accession>A0A0P7VDG1</accession>
<dbReference type="PANTHER" id="PTHR46900:SF4">
    <property type="entry name" value="FERM AND PDZ DOMAIN CONTAINING 2"/>
    <property type="match status" value="1"/>
</dbReference>
<comment type="caution">
    <text evidence="6">The sequence shown here is derived from an EMBL/GenBank/DDBJ whole genome shotgun (WGS) entry which is preliminary data.</text>
</comment>
<dbReference type="InterPro" id="IPR011019">
    <property type="entry name" value="KIND_dom"/>
</dbReference>
<dbReference type="CDD" id="cd06695">
    <property type="entry name" value="PDZ3_PTPN13_FRMPD2-like"/>
    <property type="match status" value="1"/>
</dbReference>
<feature type="region of interest" description="Disordered" evidence="2">
    <location>
        <begin position="645"/>
        <end position="684"/>
    </location>
</feature>